<gene>
    <name evidence="1" type="ORF">A0H76_1570</name>
</gene>
<evidence type="ECO:0000313" key="1">
    <source>
        <dbReference type="EMBL" id="ORD98999.1"/>
    </source>
</evidence>
<evidence type="ECO:0008006" key="3">
    <source>
        <dbReference type="Google" id="ProtNLM"/>
    </source>
</evidence>
<dbReference type="VEuPathDB" id="MicrosporidiaDB:HERIO_1642"/>
<protein>
    <recommendedName>
        <fullName evidence="3">RRM domain-containing protein</fullName>
    </recommendedName>
</protein>
<comment type="caution">
    <text evidence="1">The sequence shown here is derived from an EMBL/GenBank/DDBJ whole genome shotgun (WGS) entry which is preliminary data.</text>
</comment>
<dbReference type="EMBL" id="LTAI01000338">
    <property type="protein sequence ID" value="ORD98999.1"/>
    <property type="molecule type" value="Genomic_DNA"/>
</dbReference>
<dbReference type="Proteomes" id="UP000192501">
    <property type="component" value="Unassembled WGS sequence"/>
</dbReference>
<sequence length="66" mass="7836">MKMFNECDIYDPNQTSSYFFVNVESQEKQIDLQQKYKDLQVDGKNVIVSFAINSVKNNRIRSRKIE</sequence>
<name>A0A1X0QGU5_9MICR</name>
<reference evidence="1 2" key="1">
    <citation type="journal article" date="2017" name="Environ. Microbiol.">
        <title>Decay of the glycolytic pathway and adaptation to intranuclear parasitism within Enterocytozoonidae microsporidia.</title>
        <authorList>
            <person name="Wiredu Boakye D."/>
            <person name="Jaroenlak P."/>
            <person name="Prachumwat A."/>
            <person name="Williams T.A."/>
            <person name="Bateman K.S."/>
            <person name="Itsathitphaisarn O."/>
            <person name="Sritunyalucksana K."/>
            <person name="Paszkiewicz K.H."/>
            <person name="Moore K.A."/>
            <person name="Stentiford G.D."/>
            <person name="Williams B.A."/>
        </authorList>
    </citation>
    <scope>NUCLEOTIDE SEQUENCE [LARGE SCALE GENOMIC DNA]</scope>
    <source>
        <strain evidence="2">canceri</strain>
    </source>
</reference>
<dbReference type="AlphaFoldDB" id="A0A1X0QGU5"/>
<evidence type="ECO:0000313" key="2">
    <source>
        <dbReference type="Proteomes" id="UP000192501"/>
    </source>
</evidence>
<accession>A0A1X0QGU5</accession>
<proteinExistence type="predicted"/>
<organism evidence="1 2">
    <name type="scientific">Hepatospora eriocheir</name>
    <dbReference type="NCBI Taxonomy" id="1081669"/>
    <lineage>
        <taxon>Eukaryota</taxon>
        <taxon>Fungi</taxon>
        <taxon>Fungi incertae sedis</taxon>
        <taxon>Microsporidia</taxon>
        <taxon>Hepatosporidae</taxon>
        <taxon>Hepatospora</taxon>
    </lineage>
</organism>
<dbReference type="VEuPathDB" id="MicrosporidiaDB:A0H76_1570"/>